<sequence length="960" mass="108747">MKTHFCLIVILCILTVSPAFAQKKVERKLKTAEQFLDLQEFHNVEILMEEILEMNPENPKSNYLMGIAKLFAAGSNPLHSLSYFTKAYDSGLPFPHIDYYMGRGLHLNNEFEKAIKFYNKEYLMAKPDAELDYDTESSHFDVIVSKEKISQLIENCQNGILLSKSKGHEMISNMAALNTHSPDMSPVLSEDESVILFTAQSKKRTKFNVDLTTNLPDQDIYMSRKDENGNWSTASPFSKINTNDHDAAVSLSNRDQTLYLYREEATHKLHSGSIYKMEAENGKWSKPERLPEGINTDYWETHITMSQDGKSMVIVSDREGGEGKRDLYYIRKLPNGEWANPQNLGAEINTELDEESPFLTDNGETLYFSSKGHNSIGGFDIYKAKKDPDTGLFTAPINMGIPTNSASDDVFYIVSKDGSHAYFSSIREDTKGSFDIYSSTLPEDENHVATIRGVVMDKETLQPMNAEIRIIDLKTHQQVFDIYSSAETGHYSATLLPNRAYAINVLHKDYLMKSYHLNAMELFEDIEIVHDFSMQPIADQRFEPLNNVFLDERTSDVLEVSEPELRNLIDFLEQNPNIVVQIGTHLAPKRSDDDNLTLVKTKAKTASVNVRLKELGIDLERFQERHLGFGKDHIALGEQQRIEYFVKDLTKKEEPIVYPNLPESEDIYAIMPDCLEKGKKQKLEERIVFSEMDHALTSSDKVAINRVLAMLMECSEMELQIVGHTNVDGGETLKDALKLKSANTVAQYFILQGIAKERLHVIADKESPIELNGKNWIDFFALGGGSYRENPLEEPKLMVSNSSDFIAEDLEEDIAARGESTGIKASAMGSAEKLEKAVKVYRHGEFIGISIYFDFDSDKIKESEKKAITTLVKILENDPLMKMEVIGHTDNVGSDNYNEKLGKKRAKSVEQFLLLKAVDKDRIIIKSMGEGQPVMGNETSEGRQKNRRTEFKVVKETDLQ</sequence>
<evidence type="ECO:0000313" key="9">
    <source>
        <dbReference type="Proteomes" id="UP000245535"/>
    </source>
</evidence>
<feature type="domain" description="OmpA-like" evidence="7">
    <location>
        <begin position="840"/>
        <end position="957"/>
    </location>
</feature>
<dbReference type="GO" id="GO:0009279">
    <property type="term" value="C:cell outer membrane"/>
    <property type="evidence" value="ECO:0007669"/>
    <property type="project" value="UniProtKB-SubCell"/>
</dbReference>
<evidence type="ECO:0000313" key="8">
    <source>
        <dbReference type="EMBL" id="PWJ40765.1"/>
    </source>
</evidence>
<dbReference type="SUPFAM" id="SSF82171">
    <property type="entry name" value="DPP6 N-terminal domain-like"/>
    <property type="match status" value="1"/>
</dbReference>
<comment type="subcellular location">
    <subcellularLocation>
        <location evidence="1">Cell outer membrane</location>
    </subcellularLocation>
</comment>
<proteinExistence type="predicted"/>
<comment type="caution">
    <text evidence="8">The sequence shown here is derived from an EMBL/GenBank/DDBJ whole genome shotgun (WGS) entry which is preliminary data.</text>
</comment>
<evidence type="ECO:0000256" key="1">
    <source>
        <dbReference type="ARBA" id="ARBA00004442"/>
    </source>
</evidence>
<dbReference type="SUPFAM" id="SSF81901">
    <property type="entry name" value="HCP-like"/>
    <property type="match status" value="1"/>
</dbReference>
<keyword evidence="2 4" id="KW-0472">Membrane</keyword>
<dbReference type="InterPro" id="IPR050330">
    <property type="entry name" value="Bact_OuterMem_StrucFunc"/>
</dbReference>
<dbReference type="SUPFAM" id="SSF103088">
    <property type="entry name" value="OmpA-like"/>
    <property type="match status" value="2"/>
</dbReference>
<accession>A0A315Z882</accession>
<dbReference type="InterPro" id="IPR011042">
    <property type="entry name" value="6-blade_b-propeller_TolB-like"/>
</dbReference>
<dbReference type="InterPro" id="IPR006664">
    <property type="entry name" value="OMP_bac"/>
</dbReference>
<feature type="region of interest" description="Disordered" evidence="5">
    <location>
        <begin position="930"/>
        <end position="960"/>
    </location>
</feature>
<evidence type="ECO:0000256" key="6">
    <source>
        <dbReference type="SAM" id="SignalP"/>
    </source>
</evidence>
<evidence type="ECO:0000256" key="4">
    <source>
        <dbReference type="PROSITE-ProRule" id="PRU00473"/>
    </source>
</evidence>
<dbReference type="PROSITE" id="PS51123">
    <property type="entry name" value="OMPA_2"/>
    <property type="match status" value="1"/>
</dbReference>
<protein>
    <submittedName>
        <fullName evidence="8">WD40 repeat protein</fullName>
    </submittedName>
</protein>
<dbReference type="InterPro" id="IPR006665">
    <property type="entry name" value="OmpA-like"/>
</dbReference>
<dbReference type="EMBL" id="QGDO01000004">
    <property type="protein sequence ID" value="PWJ40765.1"/>
    <property type="molecule type" value="Genomic_DNA"/>
</dbReference>
<gene>
    <name evidence="8" type="ORF">BC781_10423</name>
</gene>
<organism evidence="8 9">
    <name type="scientific">Sediminitomix flava</name>
    <dbReference type="NCBI Taxonomy" id="379075"/>
    <lineage>
        <taxon>Bacteria</taxon>
        <taxon>Pseudomonadati</taxon>
        <taxon>Bacteroidota</taxon>
        <taxon>Cytophagia</taxon>
        <taxon>Cytophagales</taxon>
        <taxon>Flammeovirgaceae</taxon>
        <taxon>Sediminitomix</taxon>
    </lineage>
</organism>
<name>A0A315Z882_SEDFL</name>
<dbReference type="InterPro" id="IPR011659">
    <property type="entry name" value="WD40"/>
</dbReference>
<dbReference type="Pfam" id="PF00691">
    <property type="entry name" value="OmpA"/>
    <property type="match status" value="1"/>
</dbReference>
<evidence type="ECO:0000256" key="3">
    <source>
        <dbReference type="ARBA" id="ARBA00023237"/>
    </source>
</evidence>
<keyword evidence="3" id="KW-0998">Cell outer membrane</keyword>
<dbReference type="InterPro" id="IPR036737">
    <property type="entry name" value="OmpA-like_sf"/>
</dbReference>
<evidence type="ECO:0000256" key="2">
    <source>
        <dbReference type="ARBA" id="ARBA00023136"/>
    </source>
</evidence>
<dbReference type="CDD" id="cd07185">
    <property type="entry name" value="OmpA_C-like"/>
    <property type="match status" value="1"/>
</dbReference>
<dbReference type="Pfam" id="PF07676">
    <property type="entry name" value="PD40"/>
    <property type="match status" value="3"/>
</dbReference>
<dbReference type="AlphaFoldDB" id="A0A315Z882"/>
<dbReference type="Proteomes" id="UP000245535">
    <property type="component" value="Unassembled WGS sequence"/>
</dbReference>
<dbReference type="OrthoDB" id="1488841at2"/>
<reference evidence="8 9" key="1">
    <citation type="submission" date="2018-03" db="EMBL/GenBank/DDBJ databases">
        <title>Genomic Encyclopedia of Archaeal and Bacterial Type Strains, Phase II (KMG-II): from individual species to whole genera.</title>
        <authorList>
            <person name="Goeker M."/>
        </authorList>
    </citation>
    <scope>NUCLEOTIDE SEQUENCE [LARGE SCALE GENOMIC DNA]</scope>
    <source>
        <strain evidence="8 9">DSM 28229</strain>
    </source>
</reference>
<dbReference type="Gene3D" id="3.30.1330.60">
    <property type="entry name" value="OmpA-like domain"/>
    <property type="match status" value="3"/>
</dbReference>
<feature type="signal peptide" evidence="6">
    <location>
        <begin position="1"/>
        <end position="21"/>
    </location>
</feature>
<evidence type="ECO:0000256" key="5">
    <source>
        <dbReference type="SAM" id="MobiDB-lite"/>
    </source>
</evidence>
<dbReference type="PRINTS" id="PR01021">
    <property type="entry name" value="OMPADOMAIN"/>
</dbReference>
<dbReference type="PANTHER" id="PTHR30329:SF21">
    <property type="entry name" value="LIPOPROTEIN YIAD-RELATED"/>
    <property type="match status" value="1"/>
</dbReference>
<keyword evidence="9" id="KW-1185">Reference proteome</keyword>
<feature type="chain" id="PRO_5016300219" evidence="6">
    <location>
        <begin position="22"/>
        <end position="960"/>
    </location>
</feature>
<evidence type="ECO:0000259" key="7">
    <source>
        <dbReference type="PROSITE" id="PS51123"/>
    </source>
</evidence>
<feature type="compositionally biased region" description="Basic and acidic residues" evidence="5">
    <location>
        <begin position="940"/>
        <end position="960"/>
    </location>
</feature>
<keyword evidence="6" id="KW-0732">Signal</keyword>
<dbReference type="Gene3D" id="2.120.10.30">
    <property type="entry name" value="TolB, C-terminal domain"/>
    <property type="match status" value="1"/>
</dbReference>
<dbReference type="PANTHER" id="PTHR30329">
    <property type="entry name" value="STATOR ELEMENT OF FLAGELLAR MOTOR COMPLEX"/>
    <property type="match status" value="1"/>
</dbReference>